<dbReference type="CDD" id="cd01452">
    <property type="entry name" value="VWA_26S_proteasome_subunit"/>
    <property type="match status" value="1"/>
</dbReference>
<dbReference type="Proteomes" id="UP000242180">
    <property type="component" value="Unassembled WGS sequence"/>
</dbReference>
<evidence type="ECO:0000313" key="5">
    <source>
        <dbReference type="EMBL" id="ORZ00603.1"/>
    </source>
</evidence>
<feature type="compositionally biased region" description="Low complexity" evidence="3">
    <location>
        <begin position="255"/>
        <end position="266"/>
    </location>
</feature>
<dbReference type="STRING" id="13706.A0A1X2HMH0"/>
<feature type="compositionally biased region" description="Gly residues" evidence="3">
    <location>
        <begin position="194"/>
        <end position="207"/>
    </location>
</feature>
<comment type="similarity">
    <text evidence="1">Belongs to the proteasome subunit S5A family.</text>
</comment>
<feature type="region of interest" description="Disordered" evidence="3">
    <location>
        <begin position="194"/>
        <end position="213"/>
    </location>
</feature>
<evidence type="ECO:0000259" key="4">
    <source>
        <dbReference type="PROSITE" id="PS50234"/>
    </source>
</evidence>
<evidence type="ECO:0000256" key="1">
    <source>
        <dbReference type="ARBA" id="ARBA00005574"/>
    </source>
</evidence>
<dbReference type="FunFam" id="3.40.50.410:FF:000005">
    <property type="entry name" value="26S proteasome non-ATPase regulatory subunit 4"/>
    <property type="match status" value="1"/>
</dbReference>
<organism evidence="5 6">
    <name type="scientific">Syncephalastrum racemosum</name>
    <name type="common">Filamentous fungus</name>
    <dbReference type="NCBI Taxonomy" id="13706"/>
    <lineage>
        <taxon>Eukaryota</taxon>
        <taxon>Fungi</taxon>
        <taxon>Fungi incertae sedis</taxon>
        <taxon>Mucoromycota</taxon>
        <taxon>Mucoromycotina</taxon>
        <taxon>Mucoromycetes</taxon>
        <taxon>Mucorales</taxon>
        <taxon>Syncephalastraceae</taxon>
        <taxon>Syncephalastrum</taxon>
    </lineage>
</organism>
<feature type="domain" description="VWFA" evidence="4">
    <location>
        <begin position="5"/>
        <end position="188"/>
    </location>
</feature>
<dbReference type="Gene3D" id="3.40.50.410">
    <property type="entry name" value="von Willebrand factor, type A domain"/>
    <property type="match status" value="1"/>
</dbReference>
<dbReference type="InterPro" id="IPR003903">
    <property type="entry name" value="UIM_dom"/>
</dbReference>
<gene>
    <name evidence="5" type="ORF">BCR43DRAFT_485501</name>
</gene>
<evidence type="ECO:0000313" key="6">
    <source>
        <dbReference type="Proteomes" id="UP000242180"/>
    </source>
</evidence>
<feature type="compositionally biased region" description="Polar residues" evidence="3">
    <location>
        <begin position="245"/>
        <end position="254"/>
    </location>
</feature>
<dbReference type="InterPro" id="IPR027040">
    <property type="entry name" value="PSMD4"/>
</dbReference>
<dbReference type="SMART" id="SM00726">
    <property type="entry name" value="UIM"/>
    <property type="match status" value="3"/>
</dbReference>
<dbReference type="GO" id="GO:0043161">
    <property type="term" value="P:proteasome-mediated ubiquitin-dependent protein catabolic process"/>
    <property type="evidence" value="ECO:0007669"/>
    <property type="project" value="EnsemblFungi"/>
</dbReference>
<dbReference type="PANTHER" id="PTHR10223">
    <property type="entry name" value="26S PROTEASOME NON-ATPASE REGULATORY SUBUNIT 4"/>
    <property type="match status" value="1"/>
</dbReference>
<dbReference type="EMBL" id="MCGN01000002">
    <property type="protein sequence ID" value="ORZ00603.1"/>
    <property type="molecule type" value="Genomic_DNA"/>
</dbReference>
<dbReference type="GO" id="GO:0043248">
    <property type="term" value="P:proteasome assembly"/>
    <property type="evidence" value="ECO:0007669"/>
    <property type="project" value="EnsemblFungi"/>
</dbReference>
<dbReference type="InterPro" id="IPR002035">
    <property type="entry name" value="VWF_A"/>
</dbReference>
<dbReference type="GO" id="GO:0005634">
    <property type="term" value="C:nucleus"/>
    <property type="evidence" value="ECO:0007669"/>
    <property type="project" value="TreeGrafter"/>
</dbReference>
<dbReference type="Gene3D" id="1.10.287.3990">
    <property type="match status" value="1"/>
</dbReference>
<dbReference type="InterPro" id="IPR036465">
    <property type="entry name" value="vWFA_dom_sf"/>
</dbReference>
<dbReference type="OrthoDB" id="1731724at2759"/>
<keyword evidence="6" id="KW-1185">Reference proteome</keyword>
<name>A0A1X2HMH0_SYNRA</name>
<keyword evidence="2" id="KW-0647">Proteasome</keyword>
<dbReference type="GO" id="GO:0005829">
    <property type="term" value="C:cytosol"/>
    <property type="evidence" value="ECO:0007669"/>
    <property type="project" value="TreeGrafter"/>
</dbReference>
<dbReference type="AlphaFoldDB" id="A0A1X2HMH0"/>
<feature type="compositionally biased region" description="Basic and acidic residues" evidence="3">
    <location>
        <begin position="346"/>
        <end position="359"/>
    </location>
</feature>
<dbReference type="PROSITE" id="PS50330">
    <property type="entry name" value="UIM"/>
    <property type="match status" value="3"/>
</dbReference>
<dbReference type="FunCoup" id="A0A1X2HMH0">
    <property type="interactions" value="632"/>
</dbReference>
<dbReference type="GO" id="GO:0036435">
    <property type="term" value="F:K48-linked polyubiquitin modification-dependent protein binding"/>
    <property type="evidence" value="ECO:0007669"/>
    <property type="project" value="EnsemblFungi"/>
</dbReference>
<feature type="region of interest" description="Disordered" evidence="3">
    <location>
        <begin position="337"/>
        <end position="372"/>
    </location>
</feature>
<dbReference type="InParanoid" id="A0A1X2HMH0"/>
<dbReference type="GO" id="GO:0032436">
    <property type="term" value="P:positive regulation of proteasomal ubiquitin-dependent protein catabolic process"/>
    <property type="evidence" value="ECO:0007669"/>
    <property type="project" value="EnsemblFungi"/>
</dbReference>
<proteinExistence type="inferred from homology"/>
<dbReference type="PANTHER" id="PTHR10223:SF0">
    <property type="entry name" value="26S PROTEASOME NON-ATPASE REGULATORY SUBUNIT 4"/>
    <property type="match status" value="1"/>
</dbReference>
<feature type="region of interest" description="Disordered" evidence="3">
    <location>
        <begin position="234"/>
        <end position="277"/>
    </location>
</feature>
<reference evidence="5 6" key="1">
    <citation type="submission" date="2016-07" db="EMBL/GenBank/DDBJ databases">
        <title>Pervasive Adenine N6-methylation of Active Genes in Fungi.</title>
        <authorList>
            <consortium name="DOE Joint Genome Institute"/>
            <person name="Mondo S.J."/>
            <person name="Dannebaum R.O."/>
            <person name="Kuo R.C."/>
            <person name="Labutti K."/>
            <person name="Haridas S."/>
            <person name="Kuo A."/>
            <person name="Salamov A."/>
            <person name="Ahrendt S.R."/>
            <person name="Lipzen A."/>
            <person name="Sullivan W."/>
            <person name="Andreopoulos W.B."/>
            <person name="Clum A."/>
            <person name="Lindquist E."/>
            <person name="Daum C."/>
            <person name="Ramamoorthy G.K."/>
            <person name="Gryganskyi A."/>
            <person name="Culley D."/>
            <person name="Magnuson J.K."/>
            <person name="James T.Y."/>
            <person name="O'Malley M.A."/>
            <person name="Stajich J.E."/>
            <person name="Spatafora J.W."/>
            <person name="Visel A."/>
            <person name="Grigoriev I.V."/>
        </authorList>
    </citation>
    <scope>NUCLEOTIDE SEQUENCE [LARGE SCALE GENOMIC DNA]</scope>
    <source>
        <strain evidence="5 6">NRRL 2496</strain>
    </source>
</reference>
<evidence type="ECO:0000256" key="2">
    <source>
        <dbReference type="ARBA" id="ARBA00022942"/>
    </source>
</evidence>
<dbReference type="GO" id="GO:0008540">
    <property type="term" value="C:proteasome regulatory particle, base subcomplex"/>
    <property type="evidence" value="ECO:0007669"/>
    <property type="project" value="EnsemblFungi"/>
</dbReference>
<evidence type="ECO:0000256" key="3">
    <source>
        <dbReference type="SAM" id="MobiDB-lite"/>
    </source>
</evidence>
<dbReference type="OMA" id="QMSMQDQ"/>
<dbReference type="Pfam" id="PF02809">
    <property type="entry name" value="UIM"/>
    <property type="match status" value="3"/>
</dbReference>
<protein>
    <recommendedName>
        <fullName evidence="4">VWFA domain-containing protein</fullName>
    </recommendedName>
</protein>
<dbReference type="PROSITE" id="PS50234">
    <property type="entry name" value="VWFA"/>
    <property type="match status" value="1"/>
</dbReference>
<dbReference type="SUPFAM" id="SSF53300">
    <property type="entry name" value="vWA-like"/>
    <property type="match status" value="1"/>
</dbReference>
<sequence length="372" mass="40191">MSLEASMIVIDNSEWMRNGDFTPTRLDAQNEAVNTIFSSKTQVNRENTVGLMTMAGKSPEVLVTLTSDVGKILTALHGVKMGNKSNFMTGIQIAQLALKHRQNRNQRQRIIVFVGSPIEADERSLVRLAKKMKKNNVAIDVINFGEEGENTSKLEAFISNVNNSDNSHLVTIPPGPHILSDMLISTPVIAGEQGGAGGFGGSSGGGNDYEFGVDPNLDPELALALRISLEEEKARQEAEAAKSGGSETQEQQGESSAASTAPAAAPQEPKNEDHEMYEDDAELQAALAMSMGDNADHDGDVNMEDLDEQAQLARALEMSMDNDNTDEVNEEMMSAVLGSLPGVDTSDERIKKAMDELREKKGKGPKKDEDKK</sequence>
<comment type="caution">
    <text evidence="5">The sequence shown here is derived from an EMBL/GenBank/DDBJ whole genome shotgun (WGS) entry which is preliminary data.</text>
</comment>
<accession>A0A1X2HMH0</accession>
<dbReference type="SMART" id="SM00327">
    <property type="entry name" value="VWA"/>
    <property type="match status" value="1"/>
</dbReference>
<dbReference type="Pfam" id="PF13519">
    <property type="entry name" value="VWA_2"/>
    <property type="match status" value="1"/>
</dbReference>